<comment type="cofactor">
    <cofactor evidence="1">
        <name>FAD</name>
        <dbReference type="ChEBI" id="CHEBI:57692"/>
    </cofactor>
</comment>
<keyword evidence="3" id="KW-0285">Flavoprotein</keyword>
<evidence type="ECO:0000259" key="7">
    <source>
        <dbReference type="Pfam" id="PF02771"/>
    </source>
</evidence>
<feature type="domain" description="Acyl-CoA dehydrogenase/oxidase N-terminal" evidence="7">
    <location>
        <begin position="6"/>
        <end position="103"/>
    </location>
</feature>
<dbReference type="InterPro" id="IPR037069">
    <property type="entry name" value="AcylCoA_DH/ox_N_sf"/>
</dbReference>
<evidence type="ECO:0000256" key="5">
    <source>
        <dbReference type="ARBA" id="ARBA00023002"/>
    </source>
</evidence>
<dbReference type="GO" id="GO:0003995">
    <property type="term" value="F:acyl-CoA dehydrogenase activity"/>
    <property type="evidence" value="ECO:0007669"/>
    <property type="project" value="TreeGrafter"/>
</dbReference>
<reference evidence="8 9" key="1">
    <citation type="submission" date="2018-06" db="EMBL/GenBank/DDBJ databases">
        <title>Azoarcus communis strain SWub3 genome.</title>
        <authorList>
            <person name="Zorraquino Salvo V."/>
            <person name="Toubiana D."/>
            <person name="Blumwald E."/>
        </authorList>
    </citation>
    <scope>NUCLEOTIDE SEQUENCE [LARGE SCALE GENOMIC DNA]</scope>
    <source>
        <strain evidence="8 9">SWub3</strain>
    </source>
</reference>
<accession>A0A323VCQ5</accession>
<dbReference type="PANTHER" id="PTHR43884">
    <property type="entry name" value="ACYL-COA DEHYDROGENASE"/>
    <property type="match status" value="1"/>
</dbReference>
<dbReference type="InterPro" id="IPR009100">
    <property type="entry name" value="AcylCoA_DH/oxidase_NM_dom_sf"/>
</dbReference>
<dbReference type="EMBL" id="QKOE01000001">
    <property type="protein sequence ID" value="PZA18038.1"/>
    <property type="molecule type" value="Genomic_DNA"/>
</dbReference>
<dbReference type="Proteomes" id="UP000248259">
    <property type="component" value="Unassembled WGS sequence"/>
</dbReference>
<dbReference type="Gene3D" id="1.10.540.10">
    <property type="entry name" value="Acyl-CoA dehydrogenase/oxidase, N-terminal domain"/>
    <property type="match status" value="1"/>
</dbReference>
<dbReference type="InterPro" id="IPR009075">
    <property type="entry name" value="AcylCo_DH/oxidase_C"/>
</dbReference>
<evidence type="ECO:0000313" key="9">
    <source>
        <dbReference type="Proteomes" id="UP000248259"/>
    </source>
</evidence>
<dbReference type="SUPFAM" id="SSF56645">
    <property type="entry name" value="Acyl-CoA dehydrogenase NM domain-like"/>
    <property type="match status" value="1"/>
</dbReference>
<dbReference type="Pfam" id="PF00441">
    <property type="entry name" value="Acyl-CoA_dh_1"/>
    <property type="match status" value="1"/>
</dbReference>
<feature type="domain" description="Acyl-CoA dehydrogenase/oxidase C-terminal" evidence="6">
    <location>
        <begin position="227"/>
        <end position="357"/>
    </location>
</feature>
<evidence type="ECO:0000256" key="2">
    <source>
        <dbReference type="ARBA" id="ARBA00009347"/>
    </source>
</evidence>
<dbReference type="Pfam" id="PF02771">
    <property type="entry name" value="Acyl-CoA_dh_N"/>
    <property type="match status" value="1"/>
</dbReference>
<comment type="similarity">
    <text evidence="2">Belongs to the acyl-CoA dehydrogenase family.</text>
</comment>
<evidence type="ECO:0000256" key="3">
    <source>
        <dbReference type="ARBA" id="ARBA00022630"/>
    </source>
</evidence>
<dbReference type="RefSeq" id="WP_110522339.1">
    <property type="nucleotide sequence ID" value="NZ_QKOE01000001.1"/>
</dbReference>
<keyword evidence="9" id="KW-1185">Reference proteome</keyword>
<dbReference type="SUPFAM" id="SSF47203">
    <property type="entry name" value="Acyl-CoA dehydrogenase C-terminal domain-like"/>
    <property type="match status" value="1"/>
</dbReference>
<comment type="caution">
    <text evidence="8">The sequence shown here is derived from an EMBL/GenBank/DDBJ whole genome shotgun (WGS) entry which is preliminary data.</text>
</comment>
<evidence type="ECO:0000256" key="1">
    <source>
        <dbReference type="ARBA" id="ARBA00001974"/>
    </source>
</evidence>
<sequence>MDFQLTDDQRAIADMAGSLFGDLCTDDRLRAFDTADEPFMADLWKQCVETGLHALAIPEEAGGTGLGMTELMLVLEAQGRGLGHVPLWRHQLAAATLARFGGESGAGIAAAAAESTLMITLALDAAATAHGIALKARRDGDGWVLDGKVAAVALGAHVCRALLLADTGEGVRLVSVDLRTSGIEKVPGVFTHREAVADLRFSAHRLTADAVLPEAALPWLEQRAIAAIASLQLGVSAEQVRRTVEYINDRRQFDRAIATFQAVQMSMADAHIAIEALRSTLWQLVYRLDAGLPSPSEALAVKYLSSECGHLVGHKAQHVHGGIGVDLTYPIHRYLYWSRALGITLGGSAATLERLGDWLANNDKLGWKYDLEEQQAL</sequence>
<dbReference type="InterPro" id="IPR036250">
    <property type="entry name" value="AcylCo_DH-like_C"/>
</dbReference>
<keyword evidence="4" id="KW-0274">FAD</keyword>
<evidence type="ECO:0000259" key="6">
    <source>
        <dbReference type="Pfam" id="PF00441"/>
    </source>
</evidence>
<evidence type="ECO:0000313" key="8">
    <source>
        <dbReference type="EMBL" id="PZA18038.1"/>
    </source>
</evidence>
<dbReference type="OrthoDB" id="8523432at2"/>
<name>A0A323VCQ5_9RHOO</name>
<proteinExistence type="inferred from homology"/>
<dbReference type="Gene3D" id="2.40.110.10">
    <property type="entry name" value="Butyryl-CoA Dehydrogenase, subunit A, domain 2"/>
    <property type="match status" value="1"/>
</dbReference>
<organism evidence="8 9">
    <name type="scientific">Parazoarcus communis SWub3 = DSM 12120</name>
    <dbReference type="NCBI Taxonomy" id="1121029"/>
    <lineage>
        <taxon>Bacteria</taxon>
        <taxon>Pseudomonadati</taxon>
        <taxon>Pseudomonadota</taxon>
        <taxon>Betaproteobacteria</taxon>
        <taxon>Rhodocyclales</taxon>
        <taxon>Zoogloeaceae</taxon>
        <taxon>Parazoarcus</taxon>
    </lineage>
</organism>
<dbReference type="InterPro" id="IPR046373">
    <property type="entry name" value="Acyl-CoA_Oxase/DH_mid-dom_sf"/>
</dbReference>
<dbReference type="PANTHER" id="PTHR43884:SF20">
    <property type="entry name" value="ACYL-COA DEHYDROGENASE FADE28"/>
    <property type="match status" value="1"/>
</dbReference>
<dbReference type="AlphaFoldDB" id="A0A323VCQ5"/>
<keyword evidence="5" id="KW-0560">Oxidoreductase</keyword>
<evidence type="ECO:0000256" key="4">
    <source>
        <dbReference type="ARBA" id="ARBA00022827"/>
    </source>
</evidence>
<gene>
    <name evidence="8" type="ORF">DNK49_00355</name>
</gene>
<dbReference type="GO" id="GO:0050660">
    <property type="term" value="F:flavin adenine dinucleotide binding"/>
    <property type="evidence" value="ECO:0007669"/>
    <property type="project" value="InterPro"/>
</dbReference>
<dbReference type="InterPro" id="IPR013786">
    <property type="entry name" value="AcylCoA_DH/ox_N"/>
</dbReference>
<dbReference type="Gene3D" id="1.20.140.10">
    <property type="entry name" value="Butyryl-CoA Dehydrogenase, subunit A, domain 3"/>
    <property type="match status" value="1"/>
</dbReference>
<protein>
    <submittedName>
        <fullName evidence="8">Acyl-CoA dehydrogenase</fullName>
    </submittedName>
</protein>